<keyword evidence="3" id="KW-1185">Reference proteome</keyword>
<accession>A0A3N2CWW0</accession>
<reference evidence="2 3" key="1">
    <citation type="submission" date="2018-11" db="EMBL/GenBank/DDBJ databases">
        <title>Sequencing the genomes of 1000 actinobacteria strains.</title>
        <authorList>
            <person name="Klenk H.-P."/>
        </authorList>
    </citation>
    <scope>NUCLEOTIDE SEQUENCE [LARGE SCALE GENOMIC DNA]</scope>
    <source>
        <strain evidence="2 3">DSM 12652</strain>
    </source>
</reference>
<comment type="caution">
    <text evidence="2">The sequence shown here is derived from an EMBL/GenBank/DDBJ whole genome shotgun (WGS) entry which is preliminary data.</text>
</comment>
<sequence>MHSDRYATPSFQGLRTTLRPPRAVVVFKGDGDWLSHAAQAIYECGRVWGGSGFILIPHHNGSVLPALVRLAAAFDPDYVLNAQTTIGQHEAIYPGDLRVNRDNGEMMVGEQRTNALRHSFETRIPDPAARAARDLIANACTPHRYMIPQPDGSEEAHEQLHVLSLSDDRFGGHQPLSRAPVAMGGETRLAAGVPGDIQGLWGLAAAVHFGLCEPPALPFADASPVSFEVAKSVMRRALPSRRRSVTFSSEGAAWNSAWAMSESGTVRVQPWQASRKHNLVVVGRSADDFALAQGWHVQFGNSYWIPEQPPIAKKVADQLLWGLGQDMLSETEYRDRKAVLTSATLDEKQLQAIADGWVEKRVRVFTSWVDDDGETVTDQEDEKDPPAPRVMSPDGLDFTEGGVLVVRDQYDVPLALPATTDEHGQIELLVDLPPLAPAHPDLDSISEVTWQIDVDTADFKGPRMRGTPPHILQHGENAREFFVRSSRNGLSCYSASWGLILAGSTRTQAMAKPRLQFPSVITWTGAMAAANGFSTRFSPAGQRVEILRRLWGGRLDLMRAWSGPLRPVLLAFHTNKKRTSDAFPAHDGVVLQTPDAYLSFAGMARLYGAVDQAIAVELRGQVDHLCALGVLRRGLILRCGSCLVFNFITVDDLRSTNACHRCGAANPMSHERWGIPLDEPTWWYDLHPAARELLAADAGVGLLAADYLRRKGRAYDDVSELEFLRGNDPVAEADLLAVVDGRIILGEAKATPKLGTRSERAAKARKLATIATAVRADELLLCTTSASEWSTADIAAITDALGGAIPNVAMRPLIRTITRLGSTPVEG</sequence>
<proteinExistence type="predicted"/>
<dbReference type="AlphaFoldDB" id="A0A3N2CWW0"/>
<dbReference type="EMBL" id="RKHO01000001">
    <property type="protein sequence ID" value="ROR91969.1"/>
    <property type="molecule type" value="Genomic_DNA"/>
</dbReference>
<dbReference type="Proteomes" id="UP000281738">
    <property type="component" value="Unassembled WGS sequence"/>
</dbReference>
<name>A0A3N2CWW0_9ACTN</name>
<evidence type="ECO:0000256" key="1">
    <source>
        <dbReference type="SAM" id="MobiDB-lite"/>
    </source>
</evidence>
<protein>
    <submittedName>
        <fullName evidence="2">Uncharacterized protein</fullName>
    </submittedName>
</protein>
<evidence type="ECO:0000313" key="3">
    <source>
        <dbReference type="Proteomes" id="UP000281738"/>
    </source>
</evidence>
<organism evidence="2 3">
    <name type="scientific">Nocardioides aurantiacus</name>
    <dbReference type="NCBI Taxonomy" id="86796"/>
    <lineage>
        <taxon>Bacteria</taxon>
        <taxon>Bacillati</taxon>
        <taxon>Actinomycetota</taxon>
        <taxon>Actinomycetes</taxon>
        <taxon>Propionibacteriales</taxon>
        <taxon>Nocardioidaceae</taxon>
        <taxon>Nocardioides</taxon>
    </lineage>
</organism>
<evidence type="ECO:0000313" key="2">
    <source>
        <dbReference type="EMBL" id="ROR91969.1"/>
    </source>
</evidence>
<feature type="region of interest" description="Disordered" evidence="1">
    <location>
        <begin position="372"/>
        <end position="394"/>
    </location>
</feature>
<gene>
    <name evidence="2" type="ORF">EDD33_2850</name>
</gene>
<feature type="compositionally biased region" description="Acidic residues" evidence="1">
    <location>
        <begin position="372"/>
        <end position="383"/>
    </location>
</feature>